<keyword evidence="1" id="KW-0812">Transmembrane</keyword>
<dbReference type="InterPro" id="IPR013783">
    <property type="entry name" value="Ig-like_fold"/>
</dbReference>
<protein>
    <recommendedName>
        <fullName evidence="5">Carboxypeptidase regulatory-like domain-containing protein</fullName>
    </recommendedName>
</protein>
<dbReference type="KEGG" id="ftj:FTUN_3878"/>
<keyword evidence="1" id="KW-1133">Transmembrane helix</keyword>
<dbReference type="EMBL" id="CP053452">
    <property type="protein sequence ID" value="QJW96321.1"/>
    <property type="molecule type" value="Genomic_DNA"/>
</dbReference>
<organism evidence="3 4">
    <name type="scientific">Frigoriglobus tundricola</name>
    <dbReference type="NCBI Taxonomy" id="2774151"/>
    <lineage>
        <taxon>Bacteria</taxon>
        <taxon>Pseudomonadati</taxon>
        <taxon>Planctomycetota</taxon>
        <taxon>Planctomycetia</taxon>
        <taxon>Gemmatales</taxon>
        <taxon>Gemmataceae</taxon>
        <taxon>Frigoriglobus</taxon>
    </lineage>
</organism>
<evidence type="ECO:0000256" key="1">
    <source>
        <dbReference type="SAM" id="Phobius"/>
    </source>
</evidence>
<feature type="transmembrane region" description="Helical" evidence="1">
    <location>
        <begin position="123"/>
        <end position="141"/>
    </location>
</feature>
<dbReference type="Gene3D" id="2.60.40.10">
    <property type="entry name" value="Immunoglobulins"/>
    <property type="match status" value="1"/>
</dbReference>
<feature type="chain" id="PRO_5027022092" description="Carboxypeptidase regulatory-like domain-containing protein" evidence="2">
    <location>
        <begin position="27"/>
        <end position="148"/>
    </location>
</feature>
<keyword evidence="1" id="KW-0472">Membrane</keyword>
<evidence type="ECO:0000256" key="2">
    <source>
        <dbReference type="SAM" id="SignalP"/>
    </source>
</evidence>
<feature type="signal peptide" evidence="2">
    <location>
        <begin position="1"/>
        <end position="26"/>
    </location>
</feature>
<keyword evidence="2" id="KW-0732">Signal</keyword>
<dbReference type="Proteomes" id="UP000503447">
    <property type="component" value="Chromosome"/>
</dbReference>
<accession>A0A6M5YSQ3</accession>
<proteinExistence type="predicted"/>
<reference evidence="4" key="1">
    <citation type="submission" date="2020-05" db="EMBL/GenBank/DDBJ databases">
        <title>Frigoriglobus tundricola gen. nov., sp. nov., a psychrotolerant cellulolytic planctomycete of the family Gemmataceae with two divergent copies of 16S rRNA gene.</title>
        <authorList>
            <person name="Kulichevskaya I.S."/>
            <person name="Ivanova A.A."/>
            <person name="Naumoff D.G."/>
            <person name="Beletsky A.V."/>
            <person name="Rijpstra W.I.C."/>
            <person name="Sinninghe Damste J.S."/>
            <person name="Mardanov A.V."/>
            <person name="Ravin N.V."/>
            <person name="Dedysh S.N."/>
        </authorList>
    </citation>
    <scope>NUCLEOTIDE SEQUENCE [LARGE SCALE GENOMIC DNA]</scope>
    <source>
        <strain evidence="4">PL17</strain>
    </source>
</reference>
<dbReference type="RefSeq" id="WP_171471930.1">
    <property type="nucleotide sequence ID" value="NZ_CP053452.2"/>
</dbReference>
<gene>
    <name evidence="3" type="ORF">FTUN_3878</name>
</gene>
<dbReference type="SUPFAM" id="SSF49478">
    <property type="entry name" value="Cna protein B-type domain"/>
    <property type="match status" value="1"/>
</dbReference>
<evidence type="ECO:0000313" key="3">
    <source>
        <dbReference type="EMBL" id="QJW96321.1"/>
    </source>
</evidence>
<dbReference type="Pfam" id="PF13620">
    <property type="entry name" value="CarboxypepD_reg"/>
    <property type="match status" value="1"/>
</dbReference>
<evidence type="ECO:0008006" key="5">
    <source>
        <dbReference type="Google" id="ProtNLM"/>
    </source>
</evidence>
<dbReference type="AlphaFoldDB" id="A0A6M5YSQ3"/>
<keyword evidence="4" id="KW-1185">Reference proteome</keyword>
<evidence type="ECO:0000313" key="4">
    <source>
        <dbReference type="Proteomes" id="UP000503447"/>
    </source>
</evidence>
<sequence length="148" mass="15418">MRGFRFLVLVTLATAGVPLVPAAARAHDLRAVVTVADAVRVDAYFDDDTPAESAEVQVTDAAGNVIASGRTDERGVWTFPRPAPGAYTLAAKSVGHGTTVAFTVDGSPGAPVAFTGQRMSKPVALAIGAGLLLGISAASWFRRRRRVK</sequence>
<name>A0A6M5YSQ3_9BACT</name>